<name>A0ABP1DTW3_9APHY</name>
<feature type="coiled-coil region" evidence="1">
    <location>
        <begin position="173"/>
        <end position="241"/>
    </location>
</feature>
<feature type="compositionally biased region" description="Low complexity" evidence="2">
    <location>
        <begin position="286"/>
        <end position="328"/>
    </location>
</feature>
<dbReference type="EMBL" id="OZ037949">
    <property type="protein sequence ID" value="CAL1711256.1"/>
    <property type="molecule type" value="Genomic_DNA"/>
</dbReference>
<evidence type="ECO:0000256" key="1">
    <source>
        <dbReference type="SAM" id="Coils"/>
    </source>
</evidence>
<reference evidence="4" key="1">
    <citation type="submission" date="2024-04" db="EMBL/GenBank/DDBJ databases">
        <authorList>
            <person name="Shaw F."/>
            <person name="Minotto A."/>
        </authorList>
    </citation>
    <scope>NUCLEOTIDE SEQUENCE [LARGE SCALE GENOMIC DNA]</scope>
</reference>
<keyword evidence="4" id="KW-1185">Reference proteome</keyword>
<accession>A0ABP1DTW3</accession>
<sequence>MAKTRKANNSGGGGMQKKEQKQAKTPSTPDVPEGSENADSTINPAPESAYDVVDAADLAEIGDENPHTNADPPHRPSQTETEHAIRPLPLTPPPDLARNVDGQAAGRTDRVVTTVQKKSSTAKDLQAVDELLETMKRTFSAMGATFDVLGKQTLKIAELGPAIGASQQISIASKQLEDHVKRQEQRMEDVRDELKETFSDAALTKKMQEAISSIAKDIVHREIAERVRKQLQEQVPQEKRDQIITYKRKILEVQTSLHNSEARRHNALIKSNSLNEPLKALLRPFGTPSTSPTTGPQTATPSSGAASAASSVSPTSAKQPTTTSPTDTKATRAIKKNLTIAEKAGRDKAENTAVAASSVSTGAGVAKPNRPTVVTDLVPPTPSPLFPRDLTGLMRLGPHETLTLMQEYGLAPVRHAATPVAQEGKASDVNLEPENQLSREDNINRFLNHIGVGFQVVASPTVGKTPSPSFVTVMSN</sequence>
<gene>
    <name evidence="3" type="ORF">GFSPODELE1_LOCUS8254</name>
</gene>
<evidence type="ECO:0000313" key="3">
    <source>
        <dbReference type="EMBL" id="CAL1711256.1"/>
    </source>
</evidence>
<dbReference type="Proteomes" id="UP001497453">
    <property type="component" value="Chromosome 6"/>
</dbReference>
<protein>
    <submittedName>
        <fullName evidence="3">Uncharacterized protein</fullName>
    </submittedName>
</protein>
<keyword evidence="1" id="KW-0175">Coiled coil</keyword>
<evidence type="ECO:0000256" key="2">
    <source>
        <dbReference type="SAM" id="MobiDB-lite"/>
    </source>
</evidence>
<proteinExistence type="predicted"/>
<evidence type="ECO:0000313" key="4">
    <source>
        <dbReference type="Proteomes" id="UP001497453"/>
    </source>
</evidence>
<organism evidence="3 4">
    <name type="scientific">Somion occarium</name>
    <dbReference type="NCBI Taxonomy" id="3059160"/>
    <lineage>
        <taxon>Eukaryota</taxon>
        <taxon>Fungi</taxon>
        <taxon>Dikarya</taxon>
        <taxon>Basidiomycota</taxon>
        <taxon>Agaricomycotina</taxon>
        <taxon>Agaricomycetes</taxon>
        <taxon>Polyporales</taxon>
        <taxon>Cerrenaceae</taxon>
        <taxon>Somion</taxon>
    </lineage>
</organism>
<feature type="region of interest" description="Disordered" evidence="2">
    <location>
        <begin position="282"/>
        <end position="333"/>
    </location>
</feature>
<feature type="region of interest" description="Disordered" evidence="2">
    <location>
        <begin position="1"/>
        <end position="95"/>
    </location>
</feature>